<keyword evidence="4" id="KW-1185">Reference proteome</keyword>
<evidence type="ECO:0000256" key="1">
    <source>
        <dbReference type="ARBA" id="ARBA00022729"/>
    </source>
</evidence>
<keyword evidence="1 2" id="KW-0732">Signal</keyword>
<dbReference type="SUPFAM" id="SSF53850">
    <property type="entry name" value="Periplasmic binding protein-like II"/>
    <property type="match status" value="1"/>
</dbReference>
<dbReference type="AlphaFoldDB" id="A0A090TXT3"/>
<gene>
    <name evidence="3" type="ORF">JCM19240_534</name>
</gene>
<evidence type="ECO:0000313" key="4">
    <source>
        <dbReference type="Proteomes" id="UP000029224"/>
    </source>
</evidence>
<dbReference type="PANTHER" id="PTHR30222:SF2">
    <property type="entry name" value="ABC TRANSPORTER SUBSTRATE-BINDING PROTEIN"/>
    <property type="match status" value="1"/>
</dbReference>
<proteinExistence type="predicted"/>
<organism evidence="3 4">
    <name type="scientific">Vibrio maritimus</name>
    <dbReference type="NCBI Taxonomy" id="990268"/>
    <lineage>
        <taxon>Bacteria</taxon>
        <taxon>Pseudomonadati</taxon>
        <taxon>Pseudomonadota</taxon>
        <taxon>Gammaproteobacteria</taxon>
        <taxon>Vibrionales</taxon>
        <taxon>Vibrionaceae</taxon>
        <taxon>Vibrio</taxon>
    </lineage>
</organism>
<reference evidence="3 4" key="1">
    <citation type="submission" date="2014-09" db="EMBL/GenBank/DDBJ databases">
        <title>Vibrio maritimus JCM 19240. (C210) whole genome shotgun sequence.</title>
        <authorList>
            <person name="Sawabe T."/>
            <person name="Meirelles P."/>
            <person name="Nakanishi M."/>
            <person name="Sayaka M."/>
            <person name="Hattori M."/>
            <person name="Ohkuma M."/>
        </authorList>
    </citation>
    <scope>NUCLEOTIDE SEQUENCE [LARGE SCALE GENOMIC DNA]</scope>
    <source>
        <strain evidence="3 4">JCM 19240</strain>
    </source>
</reference>
<reference evidence="3 4" key="2">
    <citation type="submission" date="2014-09" db="EMBL/GenBank/DDBJ databases">
        <authorList>
            <consortium name="NBRP consortium"/>
            <person name="Sawabe T."/>
            <person name="Meirelles P."/>
            <person name="Nakanishi M."/>
            <person name="Sayaka M."/>
            <person name="Hattori M."/>
            <person name="Ohkuma M."/>
        </authorList>
    </citation>
    <scope>NUCLEOTIDE SEQUENCE [LARGE SCALE GENOMIC DNA]</scope>
    <source>
        <strain evidence="3 4">JCM 19240</strain>
    </source>
</reference>
<feature type="signal peptide" evidence="2">
    <location>
        <begin position="1"/>
        <end position="26"/>
    </location>
</feature>
<dbReference type="InterPro" id="IPR006059">
    <property type="entry name" value="SBP"/>
</dbReference>
<name>A0A090TXT3_9VIBR</name>
<sequence>MSKFHLVPTSMMLTAVSASLAFNAVAEDKLTVVSWGGAFTKSQVEAYHKPFIASTGTTIVSEDFSGGLAEIKAQVEANNVRWDLVSLDKPDIVRGCAEGLLEPFDPSMLPKGEDGTPAEKDFIDGAIHECAVNTIVVSTILAVNQEAFKGKAMPSKLVDLFDLENFPGRRALQKQPQGNLEWALLADGVEPGEVYELLETEEGRARAFAKLDTIKEQVLWWTTGAQPPQMLADKEVVIASAFNGRIHNAAKDEGQPFKIIWDRQIGYMNGWAIPKGSKNKQKALDFIVFSSGTTPLAEQAKYVAYGPTRKSSSAKVAPDILASLPTAPGNFDTAFLINDEWWSDYADELNEEFNTWLLN</sequence>
<protein>
    <submittedName>
        <fullName evidence="3">Probable binding protein component of ABC transporter</fullName>
    </submittedName>
</protein>
<feature type="chain" id="PRO_5001864082" evidence="2">
    <location>
        <begin position="27"/>
        <end position="359"/>
    </location>
</feature>
<evidence type="ECO:0000256" key="2">
    <source>
        <dbReference type="SAM" id="SignalP"/>
    </source>
</evidence>
<evidence type="ECO:0000313" key="3">
    <source>
        <dbReference type="EMBL" id="GAL35687.1"/>
    </source>
</evidence>
<dbReference type="CDD" id="cd13589">
    <property type="entry name" value="PBP2_polyamine_RpCGA009"/>
    <property type="match status" value="1"/>
</dbReference>
<dbReference type="EMBL" id="BBMT01000007">
    <property type="protein sequence ID" value="GAL35687.1"/>
    <property type="molecule type" value="Genomic_DNA"/>
</dbReference>
<dbReference type="Gene3D" id="3.40.190.10">
    <property type="entry name" value="Periplasmic binding protein-like II"/>
    <property type="match status" value="2"/>
</dbReference>
<dbReference type="Pfam" id="PF13416">
    <property type="entry name" value="SBP_bac_8"/>
    <property type="match status" value="1"/>
</dbReference>
<dbReference type="OrthoDB" id="9815444at2"/>
<comment type="caution">
    <text evidence="3">The sequence shown here is derived from an EMBL/GenBank/DDBJ whole genome shotgun (WGS) entry which is preliminary data.</text>
</comment>
<accession>A0A090TXT3</accession>
<dbReference type="Proteomes" id="UP000029224">
    <property type="component" value="Unassembled WGS sequence"/>
</dbReference>
<dbReference type="PANTHER" id="PTHR30222">
    <property type="entry name" value="SPERMIDINE/PUTRESCINE-BINDING PERIPLASMIC PROTEIN"/>
    <property type="match status" value="1"/>
</dbReference>